<feature type="repeat" description="WD" evidence="3">
    <location>
        <begin position="122"/>
        <end position="155"/>
    </location>
</feature>
<dbReference type="SUPFAM" id="SSF50978">
    <property type="entry name" value="WD40 repeat-like"/>
    <property type="match status" value="1"/>
</dbReference>
<dbReference type="PROSITE" id="PS50082">
    <property type="entry name" value="WD_REPEATS_2"/>
    <property type="match status" value="3"/>
</dbReference>
<proteinExistence type="predicted"/>
<dbReference type="Pfam" id="PF00400">
    <property type="entry name" value="WD40"/>
    <property type="match status" value="3"/>
</dbReference>
<dbReference type="PRINTS" id="PR00320">
    <property type="entry name" value="GPROTEINBRPT"/>
</dbReference>
<feature type="compositionally biased region" description="Acidic residues" evidence="4">
    <location>
        <begin position="474"/>
        <end position="489"/>
    </location>
</feature>
<feature type="region of interest" description="Disordered" evidence="4">
    <location>
        <begin position="1"/>
        <end position="24"/>
    </location>
</feature>
<feature type="compositionally biased region" description="Low complexity" evidence="4">
    <location>
        <begin position="183"/>
        <end position="192"/>
    </location>
</feature>
<name>A0A5C5G7Y1_9BASI</name>
<dbReference type="STRING" id="5288.A0A5C5G7Y1"/>
<dbReference type="PROSITE" id="PS00678">
    <property type="entry name" value="WD_REPEATS_1"/>
    <property type="match status" value="1"/>
</dbReference>
<protein>
    <submittedName>
        <fullName evidence="5">WD40-repeat-containing domain protein</fullName>
    </submittedName>
</protein>
<feature type="repeat" description="WD" evidence="3">
    <location>
        <begin position="359"/>
        <end position="376"/>
    </location>
</feature>
<dbReference type="PANTHER" id="PTHR22847:SF637">
    <property type="entry name" value="WD REPEAT DOMAIN 5B"/>
    <property type="match status" value="1"/>
</dbReference>
<organism evidence="5 6">
    <name type="scientific">Rhodotorula diobovata</name>
    <dbReference type="NCBI Taxonomy" id="5288"/>
    <lineage>
        <taxon>Eukaryota</taxon>
        <taxon>Fungi</taxon>
        <taxon>Dikarya</taxon>
        <taxon>Basidiomycota</taxon>
        <taxon>Pucciniomycotina</taxon>
        <taxon>Microbotryomycetes</taxon>
        <taxon>Sporidiobolales</taxon>
        <taxon>Sporidiobolaceae</taxon>
        <taxon>Rhodotorula</taxon>
    </lineage>
</organism>
<evidence type="ECO:0000256" key="4">
    <source>
        <dbReference type="SAM" id="MobiDB-lite"/>
    </source>
</evidence>
<feature type="region of interest" description="Disordered" evidence="4">
    <location>
        <begin position="169"/>
        <end position="195"/>
    </location>
</feature>
<sequence>MSYTTDEGNLFQSDAQHQQSAERAARAHLLADRGNPIKLSSKPLRVVVRGAEPDAWVAESGFVVRRVGLESGKTKQLFRGHGGPVTSLAFHSSNGRELLVSGSWDKSFRVWDVQTKTLLSTTVGHVDFVKTLLVVPSLKVLVTGSSDKDIRVWDLAPLDSLDIPALCATPPAASTSAPPPAEPQQQSNSSGAAPPPAVPLRPLPCLCALKGHLRPVEQLAAYPVLRPLPPGLSEDEAELHPREETGAVALLSADSMGALKVWELERSEEGVVKASLKCEVRDHELGIYDMSLGEDGLWTASADNSVLLSTLDRSSPSTPPVPVLRIPHPAQTRSLLPLPHSPAALTLSLQHGGAPPPPYLLTGASDELLRVWDLDSPALDPSPSREAQRAWRGVPVPGSQRLEGCVRTVEGHAHEVVQLCAYAGADGELWVLSASLDGTLRRWKWSEVREGEGDRLVLVPVEEKEQEQEKESLLTEEEERELAELMGDD</sequence>
<evidence type="ECO:0000256" key="2">
    <source>
        <dbReference type="ARBA" id="ARBA00022737"/>
    </source>
</evidence>
<dbReference type="InterPro" id="IPR019775">
    <property type="entry name" value="WD40_repeat_CS"/>
</dbReference>
<feature type="repeat" description="WD" evidence="3">
    <location>
        <begin position="78"/>
        <end position="121"/>
    </location>
</feature>
<dbReference type="SMART" id="SM00320">
    <property type="entry name" value="WD40"/>
    <property type="match status" value="5"/>
</dbReference>
<evidence type="ECO:0000313" key="5">
    <source>
        <dbReference type="EMBL" id="TNY24576.1"/>
    </source>
</evidence>
<dbReference type="AlphaFoldDB" id="A0A5C5G7Y1"/>
<comment type="caution">
    <text evidence="5">The sequence shown here is derived from an EMBL/GenBank/DDBJ whole genome shotgun (WGS) entry which is preliminary data.</text>
</comment>
<dbReference type="InterPro" id="IPR015943">
    <property type="entry name" value="WD40/YVTN_repeat-like_dom_sf"/>
</dbReference>
<feature type="compositionally biased region" description="Polar residues" evidence="4">
    <location>
        <begin position="1"/>
        <end position="21"/>
    </location>
</feature>
<dbReference type="GO" id="GO:1990234">
    <property type="term" value="C:transferase complex"/>
    <property type="evidence" value="ECO:0007669"/>
    <property type="project" value="UniProtKB-ARBA"/>
</dbReference>
<evidence type="ECO:0000313" key="6">
    <source>
        <dbReference type="Proteomes" id="UP000311382"/>
    </source>
</evidence>
<evidence type="ECO:0000256" key="3">
    <source>
        <dbReference type="PROSITE-ProRule" id="PRU00221"/>
    </source>
</evidence>
<dbReference type="InterPro" id="IPR020472">
    <property type="entry name" value="WD40_PAC1"/>
</dbReference>
<reference evidence="5 6" key="1">
    <citation type="submission" date="2019-03" db="EMBL/GenBank/DDBJ databases">
        <title>Rhodosporidium diobovatum UCD-FST 08-225 genome sequencing, assembly, and annotation.</title>
        <authorList>
            <person name="Fakankun I.U."/>
            <person name="Fristensky B."/>
            <person name="Levin D.B."/>
        </authorList>
    </citation>
    <scope>NUCLEOTIDE SEQUENCE [LARGE SCALE GENOMIC DNA]</scope>
    <source>
        <strain evidence="5 6">UCD-FST 08-225</strain>
    </source>
</reference>
<keyword evidence="1 3" id="KW-0853">WD repeat</keyword>
<feature type="region of interest" description="Disordered" evidence="4">
    <location>
        <begin position="462"/>
        <end position="489"/>
    </location>
</feature>
<dbReference type="InterPro" id="IPR001680">
    <property type="entry name" value="WD40_rpt"/>
</dbReference>
<accession>A0A5C5G7Y1</accession>
<gene>
    <name evidence="5" type="ORF">DMC30DRAFT_386835</name>
</gene>
<dbReference type="PANTHER" id="PTHR22847">
    <property type="entry name" value="WD40 REPEAT PROTEIN"/>
    <property type="match status" value="1"/>
</dbReference>
<feature type="compositionally biased region" description="Basic and acidic residues" evidence="4">
    <location>
        <begin position="462"/>
        <end position="473"/>
    </location>
</feature>
<keyword evidence="6" id="KW-1185">Reference proteome</keyword>
<dbReference type="PROSITE" id="PS50294">
    <property type="entry name" value="WD_REPEATS_REGION"/>
    <property type="match status" value="2"/>
</dbReference>
<keyword evidence="2" id="KW-0677">Repeat</keyword>
<dbReference type="EMBL" id="SOZI01000002">
    <property type="protein sequence ID" value="TNY24576.1"/>
    <property type="molecule type" value="Genomic_DNA"/>
</dbReference>
<dbReference type="Gene3D" id="2.130.10.10">
    <property type="entry name" value="YVTN repeat-like/Quinoprotein amine dehydrogenase"/>
    <property type="match status" value="2"/>
</dbReference>
<dbReference type="OrthoDB" id="6262491at2759"/>
<dbReference type="InterPro" id="IPR036322">
    <property type="entry name" value="WD40_repeat_dom_sf"/>
</dbReference>
<dbReference type="Proteomes" id="UP000311382">
    <property type="component" value="Unassembled WGS sequence"/>
</dbReference>
<evidence type="ECO:0000256" key="1">
    <source>
        <dbReference type="ARBA" id="ARBA00022574"/>
    </source>
</evidence>